<proteinExistence type="predicted"/>
<dbReference type="Proteomes" id="UP000245207">
    <property type="component" value="Unassembled WGS sequence"/>
</dbReference>
<feature type="transmembrane region" description="Helical" evidence="2">
    <location>
        <begin position="1374"/>
        <end position="1392"/>
    </location>
</feature>
<dbReference type="Gene3D" id="1.25.40.20">
    <property type="entry name" value="Ankyrin repeat-containing domain"/>
    <property type="match status" value="4"/>
</dbReference>
<feature type="transmembrane region" description="Helical" evidence="2">
    <location>
        <begin position="735"/>
        <end position="753"/>
    </location>
</feature>
<dbReference type="STRING" id="35608.A0A2U1M054"/>
<dbReference type="EMBL" id="PKPP01007012">
    <property type="protein sequence ID" value="PWA54629.1"/>
    <property type="molecule type" value="Genomic_DNA"/>
</dbReference>
<protein>
    <submittedName>
        <fullName evidence="4">Ankyrin repeat-containing domain, PGG domain protein</fullName>
    </submittedName>
</protein>
<dbReference type="SUPFAM" id="SSF48403">
    <property type="entry name" value="Ankyrin repeat"/>
    <property type="match status" value="3"/>
</dbReference>
<feature type="transmembrane region" description="Helical" evidence="2">
    <location>
        <begin position="1412"/>
        <end position="1436"/>
    </location>
</feature>
<evidence type="ECO:0000256" key="2">
    <source>
        <dbReference type="SAM" id="Phobius"/>
    </source>
</evidence>
<dbReference type="InterPro" id="IPR002110">
    <property type="entry name" value="Ankyrin_rpt"/>
</dbReference>
<dbReference type="PANTHER" id="PTHR24177:SF472">
    <property type="entry name" value="PGG DOMAIN-CONTAINING PROTEIN"/>
    <property type="match status" value="1"/>
</dbReference>
<feature type="transmembrane region" description="Helical" evidence="2">
    <location>
        <begin position="619"/>
        <end position="640"/>
    </location>
</feature>
<comment type="caution">
    <text evidence="4">The sequence shown here is derived from an EMBL/GenBank/DDBJ whole genome shotgun (WGS) entry which is preliminary data.</text>
</comment>
<dbReference type="InterPro" id="IPR026961">
    <property type="entry name" value="PGG_dom"/>
</dbReference>
<keyword evidence="2" id="KW-0812">Transmembrane</keyword>
<feature type="transmembrane region" description="Helical" evidence="2">
    <location>
        <begin position="660"/>
        <end position="684"/>
    </location>
</feature>
<feature type="transmembrane region" description="Helical" evidence="2">
    <location>
        <begin position="1484"/>
        <end position="1504"/>
    </location>
</feature>
<gene>
    <name evidence="4" type="ORF">CTI12_AA434440</name>
</gene>
<evidence type="ECO:0000313" key="4">
    <source>
        <dbReference type="EMBL" id="PWA54629.1"/>
    </source>
</evidence>
<feature type="transmembrane region" description="Helical" evidence="2">
    <location>
        <begin position="704"/>
        <end position="729"/>
    </location>
</feature>
<keyword evidence="5" id="KW-1185">Reference proteome</keyword>
<name>A0A2U1M054_ARTAN</name>
<dbReference type="Pfam" id="PF12796">
    <property type="entry name" value="Ank_2"/>
    <property type="match status" value="2"/>
</dbReference>
<dbReference type="OrthoDB" id="1930691at2759"/>
<keyword evidence="2" id="KW-0472">Membrane</keyword>
<dbReference type="GO" id="GO:0016020">
    <property type="term" value="C:membrane"/>
    <property type="evidence" value="ECO:0007669"/>
    <property type="project" value="TreeGrafter"/>
</dbReference>
<dbReference type="SMART" id="SM00248">
    <property type="entry name" value="ANK"/>
    <property type="match status" value="8"/>
</dbReference>
<reference evidence="4 5" key="1">
    <citation type="journal article" date="2018" name="Mol. Plant">
        <title>The genome of Artemisia annua provides insight into the evolution of Asteraceae family and artemisinin biosynthesis.</title>
        <authorList>
            <person name="Shen Q."/>
            <person name="Zhang L."/>
            <person name="Liao Z."/>
            <person name="Wang S."/>
            <person name="Yan T."/>
            <person name="Shi P."/>
            <person name="Liu M."/>
            <person name="Fu X."/>
            <person name="Pan Q."/>
            <person name="Wang Y."/>
            <person name="Lv Z."/>
            <person name="Lu X."/>
            <person name="Zhang F."/>
            <person name="Jiang W."/>
            <person name="Ma Y."/>
            <person name="Chen M."/>
            <person name="Hao X."/>
            <person name="Li L."/>
            <person name="Tang Y."/>
            <person name="Lv G."/>
            <person name="Zhou Y."/>
            <person name="Sun X."/>
            <person name="Brodelius P.E."/>
            <person name="Rose J.K.C."/>
            <person name="Tang K."/>
        </authorList>
    </citation>
    <scope>NUCLEOTIDE SEQUENCE [LARGE SCALE GENOMIC DNA]</scope>
    <source>
        <strain evidence="5">cv. Huhao1</strain>
        <tissue evidence="4">Leaf</tissue>
    </source>
</reference>
<dbReference type="Pfam" id="PF13962">
    <property type="entry name" value="PGG"/>
    <property type="match status" value="2"/>
</dbReference>
<feature type="region of interest" description="Disordered" evidence="1">
    <location>
        <begin position="1"/>
        <end position="21"/>
    </location>
</feature>
<feature type="domain" description="PGG" evidence="3">
    <location>
        <begin position="1365"/>
        <end position="1476"/>
    </location>
</feature>
<feature type="region of interest" description="Disordered" evidence="1">
    <location>
        <begin position="1037"/>
        <end position="1066"/>
    </location>
</feature>
<organism evidence="4 5">
    <name type="scientific">Artemisia annua</name>
    <name type="common">Sweet wormwood</name>
    <dbReference type="NCBI Taxonomy" id="35608"/>
    <lineage>
        <taxon>Eukaryota</taxon>
        <taxon>Viridiplantae</taxon>
        <taxon>Streptophyta</taxon>
        <taxon>Embryophyta</taxon>
        <taxon>Tracheophyta</taxon>
        <taxon>Spermatophyta</taxon>
        <taxon>Magnoliopsida</taxon>
        <taxon>eudicotyledons</taxon>
        <taxon>Gunneridae</taxon>
        <taxon>Pentapetalae</taxon>
        <taxon>asterids</taxon>
        <taxon>campanulids</taxon>
        <taxon>Asterales</taxon>
        <taxon>Asteraceae</taxon>
        <taxon>Asteroideae</taxon>
        <taxon>Anthemideae</taxon>
        <taxon>Artemisiinae</taxon>
        <taxon>Artemisia</taxon>
    </lineage>
</organism>
<evidence type="ECO:0000259" key="3">
    <source>
        <dbReference type="Pfam" id="PF13962"/>
    </source>
</evidence>
<feature type="domain" description="PGG" evidence="3">
    <location>
        <begin position="607"/>
        <end position="728"/>
    </location>
</feature>
<accession>A0A2U1M054</accession>
<feature type="compositionally biased region" description="Basic and acidic residues" evidence="1">
    <location>
        <begin position="1043"/>
        <end position="1065"/>
    </location>
</feature>
<keyword evidence="2" id="KW-1133">Transmembrane helix</keyword>
<sequence length="1537" mass="172531">MAEAKMKQPSVPLGPIVSIDEDNPLTNEQQEIQPAVPSQTKSGPNLADRFLLQGSRDEYLRLGVPLYEASIKCDWKAAEEILTKKENLELGLVRCSITENGETALHVAASAKVPGKVEKFVKNLVKLMTKEDLELENENYNTALYLAAAAGNIETVKIMMEVNEKLLSIPGGGSQNSKPQMMPMYTAALFGNHEVVKYMYEKSNGLIEGDWTPTTRAWLLEKCVENNMFDIAIKIVKRYPKLGITGTVLGILARKPEAFVEPDFNIIQATISWGQHLCKHLFSKMSISDRLPNKKLSEKTCSDIGKAIESAKRLYYSSIIGRTTNYTTRPIKYVFKVISSKVVPPENKKEALQLLKIIWNDIARMKKKEIDDIIRGPLKREQDDKLATANVDQAKQLFSERIVKMQLDVQNIITSLQESSKEDQTVKLQNVISNHIAQMHVETQNVANGLVATSSKTPHTKKTYPSRILFVAAEMGNTTFVVELIRQYPDLIWKVNDNGLSIFHIAVKHRHEGIYNLLYEIGSMKDMITPLRDEHENNMLHLVGKIAKKRRLEDVSGFALQMQRELLWFQEVRNMIPPSYRERKNKDDLTPHELFTKEHKDLVIRGEEWMKGTASQCMVVAALIATIVFAAAFTVPGGYAQSNDKASNQMNGVPVFHSKATFMVFVVADAISLFSSSASILMFLSILTSRYAERDFLESLPKKLMLGLATLFLSITTMTVAFSVSFFVLYHKGLLWIPILIGALAVLPVLLYIKLQYDDKSNTCAISNYQCAEPCKPAAAAMQHETKDTVTAASKANTKRLTPNLPCRDLLRGLRKDYLKIGVPLYEASIKCDWKAAKAVIDKYPKMELVRYSITENGETALHVAASAKVPKKVEGFVENLVKLMTKEDLALENENYNTALYLAATAGNVKAIKIMVEKNRALLTIPGAGGTMMPLYVAVLFGHYEVAKYLFDNSNGLRDDGWTDTNRGWLLEKCVENDMFDVALEIVKKYPKLGTSGSVLGILARKPEAFPDTEPSITRRTINSIKRLYSLMSITHQPPQSKHPEIGTETVSSEHLDEKAETSPEPKCNIIGRTIKSVFASVGSKVGVCEKKSKALPLLNIIWNEIAQKPKRAIDDILRGPPDIKQYDKPDSGSLDQAFQLQKLISERIVNMHVDIQKIIKQDTNPATSGKEDQALRLEKLISEHIAKMHVETQNVIKVPAETTSKHPNVPSTGKVIRTYPDRILFVAAEMGNTKFLVELIRQYPDLIWKVNDDNLSIFHIAVKHRHEGIYNLLYEIGSMKDLITPLKDPNGNTMLHLVGKSAKQKRLDDVSGVALQMQRELLWFQEVEAMIPPSYRERKNKDGLTAYELFTMEHKDLVTLGESWMKETANQCMVVAALIATIVFAAAFTLPGGYDQNNGLPFFRSKAILMVFVVADAISFLSSSASILMFLSILTSRYAERDFLESLPKKLMGGLATLFLSITTMTITFGVSFFIFYDKGLLWTPILIGVLAVMPVLLYIKLQIGLFVDVIRSTYGSRYLFKPQKHVLYYENPKV</sequence>
<evidence type="ECO:0000313" key="5">
    <source>
        <dbReference type="Proteomes" id="UP000245207"/>
    </source>
</evidence>
<dbReference type="InterPro" id="IPR036770">
    <property type="entry name" value="Ankyrin_rpt-contain_sf"/>
</dbReference>
<dbReference type="PANTHER" id="PTHR24177">
    <property type="entry name" value="CASKIN"/>
    <property type="match status" value="1"/>
</dbReference>
<feature type="transmembrane region" description="Helical" evidence="2">
    <location>
        <begin position="1457"/>
        <end position="1478"/>
    </location>
</feature>
<evidence type="ECO:0000256" key="1">
    <source>
        <dbReference type="SAM" id="MobiDB-lite"/>
    </source>
</evidence>